<dbReference type="Proteomes" id="UP000253061">
    <property type="component" value="Unassembled WGS sequence"/>
</dbReference>
<proteinExistence type="predicted"/>
<sequence>MKIDFFAKATDVVLEVEVKSEKAGQFEARYKKITGSSPKIGTGYQHQPNKWGEEVRVYFNTAVNMLDDFKSLGVYVEKGARPYRKRWRYRTNDKDFFWSLVKAGYRLGEN</sequence>
<dbReference type="RefSeq" id="WP_062953815.1">
    <property type="nucleotide sequence ID" value="NZ_JPWB01000014.1"/>
</dbReference>
<name>A0A367V179_9PROT</name>
<dbReference type="AlphaFoldDB" id="A0A367V179"/>
<accession>A0A367V179</accession>
<dbReference type="EMBL" id="JPWB01000014">
    <property type="protein sequence ID" value="RCK18935.1"/>
    <property type="molecule type" value="Genomic_DNA"/>
</dbReference>
<organism evidence="1 2">
    <name type="scientific">Thalassospira profundimaris</name>
    <dbReference type="NCBI Taxonomy" id="502049"/>
    <lineage>
        <taxon>Bacteria</taxon>
        <taxon>Pseudomonadati</taxon>
        <taxon>Pseudomonadota</taxon>
        <taxon>Alphaproteobacteria</taxon>
        <taxon>Rhodospirillales</taxon>
        <taxon>Thalassospiraceae</taxon>
        <taxon>Thalassospira</taxon>
    </lineage>
</organism>
<evidence type="ECO:0000313" key="1">
    <source>
        <dbReference type="EMBL" id="RCK18935.1"/>
    </source>
</evidence>
<gene>
    <name evidence="1" type="ORF">TH6_20265</name>
</gene>
<evidence type="ECO:0000313" key="2">
    <source>
        <dbReference type="Proteomes" id="UP000253061"/>
    </source>
</evidence>
<protein>
    <submittedName>
        <fullName evidence="1">Uncharacterized protein</fullName>
    </submittedName>
</protein>
<comment type="caution">
    <text evidence="1">The sequence shown here is derived from an EMBL/GenBank/DDBJ whole genome shotgun (WGS) entry which is preliminary data.</text>
</comment>
<reference evidence="1 2" key="1">
    <citation type="submission" date="2014-07" db="EMBL/GenBank/DDBJ databases">
        <title>Draft genome sequence of Thalassospira profundimaris R8-17.</title>
        <authorList>
            <person name="Lai Q."/>
            <person name="Shao Z."/>
        </authorList>
    </citation>
    <scope>NUCLEOTIDE SEQUENCE [LARGE SCALE GENOMIC DNA]</scope>
    <source>
        <strain evidence="1 2">R8-17</strain>
    </source>
</reference>